<evidence type="ECO:0000313" key="2">
    <source>
        <dbReference type="Proteomes" id="UP000727407"/>
    </source>
</evidence>
<keyword evidence="2" id="KW-1185">Reference proteome</keyword>
<accession>A0A8J4XAQ4</accession>
<sequence>CFSFWCFPCFACSTAKKFGECLCLPMLDGYGLIPPITLAMRASMRQRYGIE</sequence>
<gene>
    <name evidence="1" type="ORF">DAT39_010535</name>
</gene>
<name>A0A8J4XAQ4_CLAMG</name>
<dbReference type="EMBL" id="QNUK01000157">
    <property type="protein sequence ID" value="KAF5899763.1"/>
    <property type="molecule type" value="Genomic_DNA"/>
</dbReference>
<dbReference type="OrthoDB" id="1045822at2759"/>
<reference evidence="1" key="1">
    <citation type="submission" date="2020-07" db="EMBL/GenBank/DDBJ databases">
        <title>Clarias magur genome sequencing, assembly and annotation.</title>
        <authorList>
            <person name="Kushwaha B."/>
            <person name="Kumar R."/>
            <person name="Das P."/>
            <person name="Joshi C.G."/>
            <person name="Kumar D."/>
            <person name="Nagpure N.S."/>
            <person name="Pandey M."/>
            <person name="Agarwal S."/>
            <person name="Srivastava S."/>
            <person name="Singh M."/>
            <person name="Sahoo L."/>
            <person name="Jayasankar P."/>
            <person name="Meher P.K."/>
            <person name="Koringa P.G."/>
            <person name="Iquebal M.A."/>
            <person name="Das S.P."/>
            <person name="Bit A."/>
            <person name="Patnaik S."/>
            <person name="Patel N."/>
            <person name="Shah T.M."/>
            <person name="Hinsu A."/>
            <person name="Jena J.K."/>
        </authorList>
    </citation>
    <scope>NUCLEOTIDE SEQUENCE</scope>
    <source>
        <strain evidence="1">CIFAMagur01</strain>
        <tissue evidence="1">Testis</tissue>
    </source>
</reference>
<feature type="non-terminal residue" evidence="1">
    <location>
        <position position="1"/>
    </location>
</feature>
<proteinExistence type="predicted"/>
<evidence type="ECO:0000313" key="1">
    <source>
        <dbReference type="EMBL" id="KAF5899763.1"/>
    </source>
</evidence>
<organism evidence="1 2">
    <name type="scientific">Clarias magur</name>
    <name type="common">Asian catfish</name>
    <name type="synonym">Macropteronotus magur</name>
    <dbReference type="NCBI Taxonomy" id="1594786"/>
    <lineage>
        <taxon>Eukaryota</taxon>
        <taxon>Metazoa</taxon>
        <taxon>Chordata</taxon>
        <taxon>Craniata</taxon>
        <taxon>Vertebrata</taxon>
        <taxon>Euteleostomi</taxon>
        <taxon>Actinopterygii</taxon>
        <taxon>Neopterygii</taxon>
        <taxon>Teleostei</taxon>
        <taxon>Ostariophysi</taxon>
        <taxon>Siluriformes</taxon>
        <taxon>Clariidae</taxon>
        <taxon>Clarias</taxon>
    </lineage>
</organism>
<comment type="caution">
    <text evidence="1">The sequence shown here is derived from an EMBL/GenBank/DDBJ whole genome shotgun (WGS) entry which is preliminary data.</text>
</comment>
<dbReference type="Proteomes" id="UP000727407">
    <property type="component" value="Unassembled WGS sequence"/>
</dbReference>
<feature type="non-terminal residue" evidence="1">
    <location>
        <position position="51"/>
    </location>
</feature>
<dbReference type="AlphaFoldDB" id="A0A8J4XAQ4"/>
<protein>
    <submittedName>
        <fullName evidence="1">Cornifelin B-like</fullName>
    </submittedName>
</protein>